<keyword evidence="7" id="KW-0809">Transit peptide</keyword>
<evidence type="ECO:0000313" key="14">
    <source>
        <dbReference type="EMBL" id="KAK4094990.1"/>
    </source>
</evidence>
<evidence type="ECO:0000256" key="10">
    <source>
        <dbReference type="ARBA" id="ARBA00023065"/>
    </source>
</evidence>
<dbReference type="InterPro" id="IPR036524">
    <property type="entry name" value="Frataxin/CyaY_sf"/>
</dbReference>
<keyword evidence="5" id="KW-0813">Transport</keyword>
<sequence length="325" mass="35258">MTGPSGRPKPASQGARIGSLQQLADALQLDVPQWGSFRRPFDATSTLSNPSTSALFLHLSPGHSNGNWSPQCKTAATLPSSYNIRGPRPLRTSRVSTFAKRASNQSLPSLPVGVHRPLLVPIMARQAIAQASRLVARTARSSCAARASFRVAPRVSRAVVLPQQFTCARRLFSASASRTKGIMPDTENPVKEETAKTEPSVGVAELSDSEYHELADQYLDTVLAKFEQLQDAREDIDIEYSAGVMTINVADKGTYVINKQPPNKQIWLSSPISGPKRYDWCIIGEGQGEKEGTGSGNWIYTRDGVSLNDLILEELDVVVDVPADS</sequence>
<keyword evidence="4" id="KW-0409">Iron storage</keyword>
<dbReference type="EC" id="1.16.3.1" evidence="3"/>
<keyword evidence="9" id="KW-0408">Iron</keyword>
<protein>
    <recommendedName>
        <fullName evidence="3">ferroxidase</fullName>
        <ecNumber evidence="3">1.16.3.1</ecNumber>
    </recommendedName>
</protein>
<dbReference type="NCBIfam" id="TIGR03422">
    <property type="entry name" value="mito_frataxin"/>
    <property type="match status" value="1"/>
</dbReference>
<dbReference type="Pfam" id="PF01491">
    <property type="entry name" value="Frataxin_Cyay"/>
    <property type="match status" value="1"/>
</dbReference>
<reference evidence="14" key="3">
    <citation type="submission" date="2023-11" db="EMBL/GenBank/DDBJ databases">
        <authorList>
            <person name="Beijen E."/>
            <person name="Ohm R.A."/>
        </authorList>
    </citation>
    <scope>NUCLEOTIDE SEQUENCE</scope>
    <source>
        <strain evidence="14">CBS 150709</strain>
    </source>
</reference>
<dbReference type="GO" id="GO:0005739">
    <property type="term" value="C:mitochondrion"/>
    <property type="evidence" value="ECO:0007669"/>
    <property type="project" value="UniProtKB-SubCell"/>
</dbReference>
<reference evidence="14 17" key="4">
    <citation type="journal article" date="2024" name="Microbiol. Resour. Announc.">
        <title>Genome annotations for the ascomycete fungi Trichoderma harzianum, Trichoderma aggressivum, and Purpureocillium lilacinum.</title>
        <authorList>
            <person name="Beijen E.P.W."/>
            <person name="Ohm R.A."/>
        </authorList>
    </citation>
    <scope>NUCLEOTIDE SEQUENCE [LARGE SCALE GENOMIC DNA]</scope>
    <source>
        <strain evidence="14 17">CBS 150709</strain>
    </source>
</reference>
<dbReference type="Proteomes" id="UP000245956">
    <property type="component" value="Unassembled WGS sequence"/>
</dbReference>
<dbReference type="InterPro" id="IPR002908">
    <property type="entry name" value="Frataxin/CyaY"/>
</dbReference>
<dbReference type="InterPro" id="IPR017789">
    <property type="entry name" value="Frataxin"/>
</dbReference>
<comment type="caution">
    <text evidence="15">The sequence shown here is derived from an EMBL/GenBank/DDBJ whole genome shotgun (WGS) entry which is preliminary data.</text>
</comment>
<name>A0A2U3EI46_PURLI</name>
<reference evidence="15 16" key="2">
    <citation type="journal article" date="2016" name="Front. Microbiol.">
        <title>Genome and transcriptome sequences reveal the specific parasitism of the nematophagous Purpureocillium lilacinum 36-1.</title>
        <authorList>
            <person name="Xie J."/>
            <person name="Li S."/>
            <person name="Mo C."/>
            <person name="Xiao X."/>
            <person name="Peng D."/>
            <person name="Wang G."/>
            <person name="Xiao Y."/>
        </authorList>
    </citation>
    <scope>NUCLEOTIDE SEQUENCE [LARGE SCALE GENOMIC DNA]</scope>
    <source>
        <strain evidence="15 16">36-1</strain>
    </source>
</reference>
<comment type="subcellular location">
    <subcellularLocation>
        <location evidence="1">Mitochondrion</location>
    </subcellularLocation>
</comment>
<dbReference type="PANTHER" id="PTHR16821:SF2">
    <property type="entry name" value="FRATAXIN, MITOCHONDRIAL"/>
    <property type="match status" value="1"/>
</dbReference>
<dbReference type="GO" id="GO:0006879">
    <property type="term" value="P:intracellular iron ion homeostasis"/>
    <property type="evidence" value="ECO:0007669"/>
    <property type="project" value="UniProtKB-KW"/>
</dbReference>
<evidence type="ECO:0000256" key="1">
    <source>
        <dbReference type="ARBA" id="ARBA00004173"/>
    </source>
</evidence>
<keyword evidence="8" id="KW-0560">Oxidoreductase</keyword>
<dbReference type="InterPro" id="IPR020895">
    <property type="entry name" value="Frataxin_CS"/>
</dbReference>
<dbReference type="GO" id="GO:0051537">
    <property type="term" value="F:2 iron, 2 sulfur cluster binding"/>
    <property type="evidence" value="ECO:0007669"/>
    <property type="project" value="TreeGrafter"/>
</dbReference>
<evidence type="ECO:0000256" key="5">
    <source>
        <dbReference type="ARBA" id="ARBA00022448"/>
    </source>
</evidence>
<comment type="similarity">
    <text evidence="2">Belongs to the frataxin family.</text>
</comment>
<dbReference type="GO" id="GO:0008198">
    <property type="term" value="F:ferrous iron binding"/>
    <property type="evidence" value="ECO:0007669"/>
    <property type="project" value="TreeGrafter"/>
</dbReference>
<evidence type="ECO:0000256" key="7">
    <source>
        <dbReference type="ARBA" id="ARBA00022946"/>
    </source>
</evidence>
<keyword evidence="17" id="KW-1185">Reference proteome</keyword>
<dbReference type="NCBIfam" id="TIGR03421">
    <property type="entry name" value="FeS_CyaY"/>
    <property type="match status" value="1"/>
</dbReference>
<evidence type="ECO:0000313" key="17">
    <source>
        <dbReference type="Proteomes" id="UP001287286"/>
    </source>
</evidence>
<evidence type="ECO:0000256" key="4">
    <source>
        <dbReference type="ARBA" id="ARBA00022434"/>
    </source>
</evidence>
<keyword evidence="11" id="KW-0496">Mitochondrion</keyword>
<evidence type="ECO:0000313" key="15">
    <source>
        <dbReference type="EMBL" id="PWI74110.1"/>
    </source>
</evidence>
<dbReference type="GO" id="GO:0006826">
    <property type="term" value="P:iron ion transport"/>
    <property type="evidence" value="ECO:0007669"/>
    <property type="project" value="UniProtKB-KW"/>
</dbReference>
<evidence type="ECO:0000256" key="6">
    <source>
        <dbReference type="ARBA" id="ARBA00022496"/>
    </source>
</evidence>
<organism evidence="15 16">
    <name type="scientific">Purpureocillium lilacinum</name>
    <name type="common">Paecilomyces lilacinus</name>
    <dbReference type="NCBI Taxonomy" id="33203"/>
    <lineage>
        <taxon>Eukaryota</taxon>
        <taxon>Fungi</taxon>
        <taxon>Dikarya</taxon>
        <taxon>Ascomycota</taxon>
        <taxon>Pezizomycotina</taxon>
        <taxon>Sordariomycetes</taxon>
        <taxon>Hypocreomycetidae</taxon>
        <taxon>Hypocreales</taxon>
        <taxon>Ophiocordycipitaceae</taxon>
        <taxon>Purpureocillium</taxon>
    </lineage>
</organism>
<comment type="catalytic activity">
    <reaction evidence="12">
        <text>4 Fe(2+) + O2 + 4 H(+) = 4 Fe(3+) + 2 H2O</text>
        <dbReference type="Rhea" id="RHEA:11148"/>
        <dbReference type="ChEBI" id="CHEBI:15377"/>
        <dbReference type="ChEBI" id="CHEBI:15378"/>
        <dbReference type="ChEBI" id="CHEBI:15379"/>
        <dbReference type="ChEBI" id="CHEBI:29033"/>
        <dbReference type="ChEBI" id="CHEBI:29034"/>
        <dbReference type="EC" id="1.16.3.1"/>
    </reaction>
</comment>
<evidence type="ECO:0000256" key="12">
    <source>
        <dbReference type="ARBA" id="ARBA00047990"/>
    </source>
</evidence>
<dbReference type="EMBL" id="LCWV01000004">
    <property type="protein sequence ID" value="PWI74110.1"/>
    <property type="molecule type" value="Genomic_DNA"/>
</dbReference>
<evidence type="ECO:0000256" key="9">
    <source>
        <dbReference type="ARBA" id="ARBA00023004"/>
    </source>
</evidence>
<dbReference type="EMBL" id="JAWRVI010000002">
    <property type="protein sequence ID" value="KAK4094990.1"/>
    <property type="molecule type" value="Genomic_DNA"/>
</dbReference>
<evidence type="ECO:0000256" key="8">
    <source>
        <dbReference type="ARBA" id="ARBA00023002"/>
    </source>
</evidence>
<evidence type="ECO:0000256" key="13">
    <source>
        <dbReference type="SAM" id="MobiDB-lite"/>
    </source>
</evidence>
<dbReference type="PROSITE" id="PS01344">
    <property type="entry name" value="FRATAXIN_1"/>
    <property type="match status" value="1"/>
</dbReference>
<dbReference type="FunFam" id="3.30.920.10:FF:000004">
    <property type="entry name" value="Mitochondrial chaperone Frataxin"/>
    <property type="match status" value="1"/>
</dbReference>
<dbReference type="Gene3D" id="3.30.920.10">
    <property type="entry name" value="Frataxin/CyaY"/>
    <property type="match status" value="1"/>
</dbReference>
<evidence type="ECO:0000256" key="11">
    <source>
        <dbReference type="ARBA" id="ARBA00023128"/>
    </source>
</evidence>
<evidence type="ECO:0000256" key="3">
    <source>
        <dbReference type="ARBA" id="ARBA00013107"/>
    </source>
</evidence>
<dbReference type="SUPFAM" id="SSF55387">
    <property type="entry name" value="Frataxin/Nqo15-like"/>
    <property type="match status" value="1"/>
</dbReference>
<keyword evidence="10" id="KW-0406">Ion transport</keyword>
<proteinExistence type="inferred from homology"/>
<dbReference type="Proteomes" id="UP001287286">
    <property type="component" value="Unassembled WGS sequence"/>
</dbReference>
<dbReference type="GO" id="GO:0004322">
    <property type="term" value="F:ferroxidase activity"/>
    <property type="evidence" value="ECO:0007669"/>
    <property type="project" value="UniProtKB-EC"/>
</dbReference>
<keyword evidence="6" id="KW-0410">Iron transport</keyword>
<dbReference type="GO" id="GO:0016226">
    <property type="term" value="P:iron-sulfur cluster assembly"/>
    <property type="evidence" value="ECO:0007669"/>
    <property type="project" value="InterPro"/>
</dbReference>
<evidence type="ECO:0000256" key="2">
    <source>
        <dbReference type="ARBA" id="ARBA00008183"/>
    </source>
</evidence>
<dbReference type="PROSITE" id="PS50810">
    <property type="entry name" value="FRATAXIN_2"/>
    <property type="match status" value="1"/>
</dbReference>
<reference evidence="15" key="1">
    <citation type="submission" date="2015-05" db="EMBL/GenBank/DDBJ databases">
        <authorList>
            <person name="Wang D.B."/>
            <person name="Wang M."/>
        </authorList>
    </citation>
    <scope>NUCLEOTIDE SEQUENCE</scope>
    <source>
        <strain evidence="15">36-1</strain>
    </source>
</reference>
<dbReference type="AlphaFoldDB" id="A0A2U3EI46"/>
<feature type="region of interest" description="Disordered" evidence="13">
    <location>
        <begin position="180"/>
        <end position="200"/>
    </location>
</feature>
<dbReference type="GO" id="GO:0034986">
    <property type="term" value="F:iron chaperone activity"/>
    <property type="evidence" value="ECO:0007669"/>
    <property type="project" value="TreeGrafter"/>
</dbReference>
<dbReference type="CDD" id="cd00503">
    <property type="entry name" value="Frataxin"/>
    <property type="match status" value="1"/>
</dbReference>
<evidence type="ECO:0000313" key="16">
    <source>
        <dbReference type="Proteomes" id="UP000245956"/>
    </source>
</evidence>
<dbReference type="PANTHER" id="PTHR16821">
    <property type="entry name" value="FRATAXIN"/>
    <property type="match status" value="1"/>
</dbReference>
<gene>
    <name evidence="15" type="ORF">PCL_09386</name>
    <name evidence="14" type="ORF">Purlil1_686</name>
</gene>
<accession>A0A2U3EI46</accession>
<dbReference type="SMART" id="SM01219">
    <property type="entry name" value="Frataxin_Cyay"/>
    <property type="match status" value="1"/>
</dbReference>
<dbReference type="GO" id="GO:0008199">
    <property type="term" value="F:ferric iron binding"/>
    <property type="evidence" value="ECO:0007669"/>
    <property type="project" value="InterPro"/>
</dbReference>